<feature type="compositionally biased region" description="Basic residues" evidence="6">
    <location>
        <begin position="132"/>
        <end position="142"/>
    </location>
</feature>
<feature type="compositionally biased region" description="Basic residues" evidence="6">
    <location>
        <begin position="155"/>
        <end position="165"/>
    </location>
</feature>
<evidence type="ECO:0000256" key="4">
    <source>
        <dbReference type="ARBA" id="ARBA00022833"/>
    </source>
</evidence>
<gene>
    <name evidence="8" type="ORF">CALCODRAFT_458970</name>
</gene>
<feature type="compositionally biased region" description="Basic residues" evidence="6">
    <location>
        <begin position="266"/>
        <end position="279"/>
    </location>
</feature>
<keyword evidence="4" id="KW-0862">Zinc</keyword>
<evidence type="ECO:0000259" key="7">
    <source>
        <dbReference type="PROSITE" id="PS50064"/>
    </source>
</evidence>
<dbReference type="SMART" id="SM01336">
    <property type="entry name" value="zf-PARP"/>
    <property type="match status" value="1"/>
</dbReference>
<protein>
    <submittedName>
        <fullName evidence="8">Zf-PARP-domain-containing protein</fullName>
    </submittedName>
</protein>
<feature type="region of interest" description="Disordered" evidence="6">
    <location>
        <begin position="100"/>
        <end position="279"/>
    </location>
</feature>
<dbReference type="GO" id="GO:0003677">
    <property type="term" value="F:DNA binding"/>
    <property type="evidence" value="ECO:0007669"/>
    <property type="project" value="InterPro"/>
</dbReference>
<evidence type="ECO:0000313" key="9">
    <source>
        <dbReference type="Proteomes" id="UP000076842"/>
    </source>
</evidence>
<feature type="compositionally biased region" description="Acidic residues" evidence="6">
    <location>
        <begin position="170"/>
        <end position="193"/>
    </location>
</feature>
<feature type="domain" description="PARP-type" evidence="7">
    <location>
        <begin position="13"/>
        <end position="103"/>
    </location>
</feature>
<organism evidence="8 9">
    <name type="scientific">Calocera cornea HHB12733</name>
    <dbReference type="NCBI Taxonomy" id="1353952"/>
    <lineage>
        <taxon>Eukaryota</taxon>
        <taxon>Fungi</taxon>
        <taxon>Dikarya</taxon>
        <taxon>Basidiomycota</taxon>
        <taxon>Agaricomycotina</taxon>
        <taxon>Dacrymycetes</taxon>
        <taxon>Dacrymycetales</taxon>
        <taxon>Dacrymycetaceae</taxon>
        <taxon>Calocera</taxon>
    </lineage>
</organism>
<feature type="compositionally biased region" description="Basic and acidic residues" evidence="6">
    <location>
        <begin position="206"/>
        <end position="226"/>
    </location>
</feature>
<feature type="compositionally biased region" description="Acidic residues" evidence="6">
    <location>
        <begin position="228"/>
        <end position="240"/>
    </location>
</feature>
<keyword evidence="3" id="KW-0863">Zinc-finger</keyword>
<comment type="subcellular location">
    <subcellularLocation>
        <location evidence="1">Nucleus</location>
    </subcellularLocation>
</comment>
<dbReference type="EMBL" id="KV424060">
    <property type="protein sequence ID" value="KZT52628.1"/>
    <property type="molecule type" value="Genomic_DNA"/>
</dbReference>
<dbReference type="GO" id="GO:0005634">
    <property type="term" value="C:nucleus"/>
    <property type="evidence" value="ECO:0007669"/>
    <property type="project" value="UniProtKB-SubCell"/>
</dbReference>
<evidence type="ECO:0000256" key="3">
    <source>
        <dbReference type="ARBA" id="ARBA00022771"/>
    </source>
</evidence>
<evidence type="ECO:0000256" key="6">
    <source>
        <dbReference type="SAM" id="MobiDB-lite"/>
    </source>
</evidence>
<dbReference type="PRINTS" id="PR00624">
    <property type="entry name" value="HISTONEH5"/>
</dbReference>
<proteinExistence type="predicted"/>
<dbReference type="SUPFAM" id="SSF57716">
    <property type="entry name" value="Glucocorticoid receptor-like (DNA-binding domain)"/>
    <property type="match status" value="1"/>
</dbReference>
<dbReference type="Proteomes" id="UP000076842">
    <property type="component" value="Unassembled WGS sequence"/>
</dbReference>
<reference evidence="8 9" key="1">
    <citation type="journal article" date="2016" name="Mol. Biol. Evol.">
        <title>Comparative Genomics of Early-Diverging Mushroom-Forming Fungi Provides Insights into the Origins of Lignocellulose Decay Capabilities.</title>
        <authorList>
            <person name="Nagy L.G."/>
            <person name="Riley R."/>
            <person name="Tritt A."/>
            <person name="Adam C."/>
            <person name="Daum C."/>
            <person name="Floudas D."/>
            <person name="Sun H."/>
            <person name="Yadav J.S."/>
            <person name="Pangilinan J."/>
            <person name="Larsson K.H."/>
            <person name="Matsuura K."/>
            <person name="Barry K."/>
            <person name="Labutti K."/>
            <person name="Kuo R."/>
            <person name="Ohm R.A."/>
            <person name="Bhattacharya S.S."/>
            <person name="Shirouzu T."/>
            <person name="Yoshinaga Y."/>
            <person name="Martin F.M."/>
            <person name="Grigoriev I.V."/>
            <person name="Hibbett D.S."/>
        </authorList>
    </citation>
    <scope>NUCLEOTIDE SEQUENCE [LARGE SCALE GENOMIC DNA]</scope>
    <source>
        <strain evidence="8 9">HHB12733</strain>
    </source>
</reference>
<dbReference type="GO" id="GO:0000786">
    <property type="term" value="C:nucleosome"/>
    <property type="evidence" value="ECO:0007669"/>
    <property type="project" value="InterPro"/>
</dbReference>
<evidence type="ECO:0000313" key="8">
    <source>
        <dbReference type="EMBL" id="KZT52628.1"/>
    </source>
</evidence>
<dbReference type="STRING" id="1353952.A0A165DEB3"/>
<keyword evidence="5" id="KW-0539">Nucleus</keyword>
<dbReference type="InterPro" id="IPR001510">
    <property type="entry name" value="Znf_PARP"/>
</dbReference>
<sequence length="279" mass="30582">MSDEDGPGRKTAYRIEYAASARAKCKGPKPCSGTPIAKGLMRIGTLVDIQGHQAFQWRHFGCTTAKLMGNILKNVGEIEELDGYEDLTPEDASKIKKAFDTLTIEPEDIPESARKPPADEDEDADGSEKPKPKAKRAPRKKPVKEEDDEEEEPPKKKRRAPAKKVKKEEVEEDDDEGGDPEDGKVDEDDDEEDVKPKKRAPKKAAPKAEPKPKKARTSAEKKKAVDDALADDGELTEPEDEKPKAGEKRKRAPTKKAGEKPAPKAAKAKPSSKAKSKAT</sequence>
<dbReference type="AlphaFoldDB" id="A0A165DEB3"/>
<evidence type="ECO:0000256" key="5">
    <source>
        <dbReference type="ARBA" id="ARBA00023242"/>
    </source>
</evidence>
<keyword evidence="9" id="KW-1185">Reference proteome</keyword>
<dbReference type="GO" id="GO:0006334">
    <property type="term" value="P:nucleosome assembly"/>
    <property type="evidence" value="ECO:0007669"/>
    <property type="project" value="InterPro"/>
</dbReference>
<keyword evidence="2" id="KW-0479">Metal-binding</keyword>
<feature type="compositionally biased region" description="Basic residues" evidence="6">
    <location>
        <begin position="196"/>
        <end position="205"/>
    </location>
</feature>
<dbReference type="OrthoDB" id="429950at2759"/>
<evidence type="ECO:0000256" key="1">
    <source>
        <dbReference type="ARBA" id="ARBA00004123"/>
    </source>
</evidence>
<accession>A0A165DEB3</accession>
<dbReference type="Pfam" id="PF00645">
    <property type="entry name" value="zf-PARP"/>
    <property type="match status" value="1"/>
</dbReference>
<dbReference type="PROSITE" id="PS50064">
    <property type="entry name" value="ZF_PARP_2"/>
    <property type="match status" value="1"/>
</dbReference>
<name>A0A165DEB3_9BASI</name>
<dbReference type="InParanoid" id="A0A165DEB3"/>
<evidence type="ECO:0000256" key="2">
    <source>
        <dbReference type="ARBA" id="ARBA00022723"/>
    </source>
</evidence>
<dbReference type="GO" id="GO:0008270">
    <property type="term" value="F:zinc ion binding"/>
    <property type="evidence" value="ECO:0007669"/>
    <property type="project" value="UniProtKB-KW"/>
</dbReference>
<dbReference type="InterPro" id="IPR036957">
    <property type="entry name" value="Znf_PARP_sf"/>
</dbReference>
<dbReference type="GO" id="GO:0030527">
    <property type="term" value="F:structural constituent of chromatin"/>
    <property type="evidence" value="ECO:0007669"/>
    <property type="project" value="InterPro"/>
</dbReference>
<dbReference type="Gene3D" id="3.30.1740.10">
    <property type="entry name" value="Zinc finger, PARP-type"/>
    <property type="match status" value="1"/>
</dbReference>
<dbReference type="InterPro" id="IPR005819">
    <property type="entry name" value="H1/H5"/>
</dbReference>